<feature type="transmembrane region" description="Helical" evidence="2">
    <location>
        <begin position="40"/>
        <end position="59"/>
    </location>
</feature>
<feature type="transmembrane region" description="Helical" evidence="2">
    <location>
        <begin position="122"/>
        <end position="142"/>
    </location>
</feature>
<keyword evidence="2" id="KW-0812">Transmembrane</keyword>
<dbReference type="NCBIfam" id="NF037959">
    <property type="entry name" value="MFS_SpdSyn"/>
    <property type="match status" value="1"/>
</dbReference>
<dbReference type="AlphaFoldDB" id="A0A8H6S282"/>
<keyword evidence="2" id="KW-0472">Membrane</keyword>
<keyword evidence="1" id="KW-0620">Polyamine biosynthesis</keyword>
<keyword evidence="4" id="KW-1185">Reference proteome</keyword>
<gene>
    <name evidence="3" type="ORF">HMN09_01276500</name>
</gene>
<dbReference type="PANTHER" id="PTHR43317">
    <property type="entry name" value="THERMOSPERMINE SYNTHASE ACAULIS5"/>
    <property type="match status" value="1"/>
</dbReference>
<reference evidence="3" key="1">
    <citation type="submission" date="2020-05" db="EMBL/GenBank/DDBJ databases">
        <title>Mycena genomes resolve the evolution of fungal bioluminescence.</title>
        <authorList>
            <person name="Tsai I.J."/>
        </authorList>
    </citation>
    <scope>NUCLEOTIDE SEQUENCE</scope>
    <source>
        <strain evidence="3">110903Hualien_Pintung</strain>
    </source>
</reference>
<organism evidence="3 4">
    <name type="scientific">Mycena chlorophos</name>
    <name type="common">Agaric fungus</name>
    <name type="synonym">Agaricus chlorophos</name>
    <dbReference type="NCBI Taxonomy" id="658473"/>
    <lineage>
        <taxon>Eukaryota</taxon>
        <taxon>Fungi</taxon>
        <taxon>Dikarya</taxon>
        <taxon>Basidiomycota</taxon>
        <taxon>Agaricomycotina</taxon>
        <taxon>Agaricomycetes</taxon>
        <taxon>Agaricomycetidae</taxon>
        <taxon>Agaricales</taxon>
        <taxon>Marasmiineae</taxon>
        <taxon>Mycenaceae</taxon>
        <taxon>Mycena</taxon>
    </lineage>
</organism>
<keyword evidence="2" id="KW-1133">Transmembrane helix</keyword>
<evidence type="ECO:0000313" key="3">
    <source>
        <dbReference type="EMBL" id="KAF7290978.1"/>
    </source>
</evidence>
<evidence type="ECO:0000256" key="2">
    <source>
        <dbReference type="SAM" id="Phobius"/>
    </source>
</evidence>
<dbReference type="InterPro" id="IPR029063">
    <property type="entry name" value="SAM-dependent_MTases_sf"/>
</dbReference>
<dbReference type="PANTHER" id="PTHR43317:SF1">
    <property type="entry name" value="THERMOSPERMINE SYNTHASE ACAULIS5"/>
    <property type="match status" value="1"/>
</dbReference>
<sequence>MINVSMSVSLISHVAASLLALSVVLFIYRRDITPIYGSAPTTYALNSVVLSASLVPAVLPYSRRNLLAAAFVASLAPLLTYWVAAWTARWDMPIVGPLVTHLGTIWPLTALLVSLVPQNSAVVRVLLGLGFCAGAIVLSGVWERVEWLWNLSATYPFTGLTLALINIWVVSYPKPTPAPKKKKVPPPKTRPYRKLGFFLALNGGYLFALRFLASPILPHPLPTPYHHPTFPLIVHSSVQSLTGLIVVGEALPPPTYRGGPDADMHSFRYMRADHSLLGGVWVGGKVATLDDVPPQVDSFGTPLGDSIYSTFVLHEAARLVNSTGRIPERAVIIGLGVGISPIGFGRHGIETTLVEIDPAVYEAATLYFGLPEHDQERLFLEDARQWAAKRRANEADPPFDIIVHDCFSGGGVPEHIFTIEFWEDLKASLHPQGVLVVNFAGSIVSDSSRMISQTLLKSFGHCRAFTDAQHTITEAEYETELLNLVFFCTPHDAPLTFRKARRADYLDSYLRRGILSTLPEREVRFDLLTGELDDRFIITDEHNLLGKLQDNLGHHHWQLMRQVLTDVFWETF</sequence>
<feature type="transmembrane region" description="Helical" evidence="2">
    <location>
        <begin position="7"/>
        <end position="28"/>
    </location>
</feature>
<dbReference type="Gene3D" id="3.40.50.150">
    <property type="entry name" value="Vaccinia Virus protein VP39"/>
    <property type="match status" value="1"/>
</dbReference>
<proteinExistence type="predicted"/>
<dbReference type="OrthoDB" id="2016285at2759"/>
<dbReference type="Proteomes" id="UP000613580">
    <property type="component" value="Unassembled WGS sequence"/>
</dbReference>
<name>A0A8H6S282_MYCCL</name>
<comment type="caution">
    <text evidence="3">The sequence shown here is derived from an EMBL/GenBank/DDBJ whole genome shotgun (WGS) entry which is preliminary data.</text>
</comment>
<dbReference type="EMBL" id="JACAZE010000025">
    <property type="protein sequence ID" value="KAF7290978.1"/>
    <property type="molecule type" value="Genomic_DNA"/>
</dbReference>
<protein>
    <submittedName>
        <fullName evidence="3">Spermidine synthase</fullName>
    </submittedName>
</protein>
<feature type="transmembrane region" description="Helical" evidence="2">
    <location>
        <begin position="66"/>
        <end position="88"/>
    </location>
</feature>
<feature type="transmembrane region" description="Helical" evidence="2">
    <location>
        <begin position="94"/>
        <end position="115"/>
    </location>
</feature>
<evidence type="ECO:0000256" key="1">
    <source>
        <dbReference type="ARBA" id="ARBA00023115"/>
    </source>
</evidence>
<dbReference type="CDD" id="cd02440">
    <property type="entry name" value="AdoMet_MTases"/>
    <property type="match status" value="1"/>
</dbReference>
<dbReference type="GO" id="GO:0006596">
    <property type="term" value="P:polyamine biosynthetic process"/>
    <property type="evidence" value="ECO:0007669"/>
    <property type="project" value="UniProtKB-KW"/>
</dbReference>
<feature type="transmembrane region" description="Helical" evidence="2">
    <location>
        <begin position="154"/>
        <end position="174"/>
    </location>
</feature>
<dbReference type="SUPFAM" id="SSF53335">
    <property type="entry name" value="S-adenosyl-L-methionine-dependent methyltransferases"/>
    <property type="match status" value="1"/>
</dbReference>
<accession>A0A8H6S282</accession>
<feature type="transmembrane region" description="Helical" evidence="2">
    <location>
        <begin position="195"/>
        <end position="213"/>
    </location>
</feature>
<evidence type="ECO:0000313" key="4">
    <source>
        <dbReference type="Proteomes" id="UP000613580"/>
    </source>
</evidence>